<proteinExistence type="predicted"/>
<keyword evidence="4" id="KW-1185">Reference proteome</keyword>
<protein>
    <submittedName>
        <fullName evidence="3">Endonuclease YncB(Thermonuclease family)</fullName>
    </submittedName>
</protein>
<feature type="domain" description="TNase-like" evidence="2">
    <location>
        <begin position="58"/>
        <end position="168"/>
    </location>
</feature>
<evidence type="ECO:0000313" key="3">
    <source>
        <dbReference type="EMBL" id="MBA8878512.1"/>
    </source>
</evidence>
<keyword evidence="1" id="KW-0812">Transmembrane</keyword>
<keyword evidence="1" id="KW-0472">Membrane</keyword>
<gene>
    <name evidence="3" type="ORF">FHW16_002224</name>
</gene>
<dbReference type="InterPro" id="IPR016071">
    <property type="entry name" value="Staphylococal_nuclease_OB-fold"/>
</dbReference>
<keyword evidence="3" id="KW-0378">Hydrolase</keyword>
<evidence type="ECO:0000259" key="2">
    <source>
        <dbReference type="PROSITE" id="PS50830"/>
    </source>
</evidence>
<name>A0A839EHZ5_9HYPH</name>
<dbReference type="InterPro" id="IPR035437">
    <property type="entry name" value="SNase_OB-fold_sf"/>
</dbReference>
<organism evidence="3 4">
    <name type="scientific">Phyllobacterium myrsinacearum</name>
    <dbReference type="NCBI Taxonomy" id="28101"/>
    <lineage>
        <taxon>Bacteria</taxon>
        <taxon>Pseudomonadati</taxon>
        <taxon>Pseudomonadota</taxon>
        <taxon>Alphaproteobacteria</taxon>
        <taxon>Hyphomicrobiales</taxon>
        <taxon>Phyllobacteriaceae</taxon>
        <taxon>Phyllobacterium</taxon>
    </lineage>
</organism>
<sequence>MNGRYRPRWQRPAQPPRSFGRKLIDYTLMLVFFALVALLAARLSIPRDEPEISGKAYVIDGDTIVLTGKHVRLKGIDAPELAQRCGEGQDDYPCGQVARRALDKLIGGRAVRCTISGKDKYKRDLGTCFASETNLNRAMVEAGQATGYGDYQTEEMRARGERKGLWAGSFDRPQDWRKVHEGNMETPPSFIDWLVDGINGVYDWIDQKLGELW</sequence>
<dbReference type="SUPFAM" id="SSF50199">
    <property type="entry name" value="Staphylococcal nuclease"/>
    <property type="match status" value="1"/>
</dbReference>
<dbReference type="PANTHER" id="PTHR12302:SF26">
    <property type="entry name" value="BLR1266 PROTEIN"/>
    <property type="match status" value="1"/>
</dbReference>
<dbReference type="GO" id="GO:0004519">
    <property type="term" value="F:endonuclease activity"/>
    <property type="evidence" value="ECO:0007669"/>
    <property type="project" value="UniProtKB-KW"/>
</dbReference>
<dbReference type="Proteomes" id="UP000549052">
    <property type="component" value="Unassembled WGS sequence"/>
</dbReference>
<accession>A0A839EHZ5</accession>
<dbReference type="Pfam" id="PF00565">
    <property type="entry name" value="SNase"/>
    <property type="match status" value="1"/>
</dbReference>
<evidence type="ECO:0000313" key="4">
    <source>
        <dbReference type="Proteomes" id="UP000549052"/>
    </source>
</evidence>
<dbReference type="PANTHER" id="PTHR12302">
    <property type="entry name" value="EBNA2 BINDING PROTEIN P100"/>
    <property type="match status" value="1"/>
</dbReference>
<dbReference type="RefSeq" id="WP_182549196.1">
    <property type="nucleotide sequence ID" value="NZ_JACGXN010000002.1"/>
</dbReference>
<keyword evidence="3" id="KW-0255">Endonuclease</keyword>
<keyword evidence="3" id="KW-0540">Nuclease</keyword>
<dbReference type="EMBL" id="JACGXN010000002">
    <property type="protein sequence ID" value="MBA8878512.1"/>
    <property type="molecule type" value="Genomic_DNA"/>
</dbReference>
<dbReference type="SMART" id="SM00318">
    <property type="entry name" value="SNc"/>
    <property type="match status" value="1"/>
</dbReference>
<reference evidence="3 4" key="1">
    <citation type="submission" date="2020-07" db="EMBL/GenBank/DDBJ databases">
        <title>Genomic Encyclopedia of Type Strains, Phase IV (KMG-V): Genome sequencing to study the core and pangenomes of soil and plant-associated prokaryotes.</title>
        <authorList>
            <person name="Whitman W."/>
        </authorList>
    </citation>
    <scope>NUCLEOTIDE SEQUENCE [LARGE SCALE GENOMIC DNA]</scope>
    <source>
        <strain evidence="3 4">AN3</strain>
    </source>
</reference>
<dbReference type="AlphaFoldDB" id="A0A839EHZ5"/>
<keyword evidence="1" id="KW-1133">Transmembrane helix</keyword>
<dbReference type="Gene3D" id="2.40.50.90">
    <property type="match status" value="1"/>
</dbReference>
<evidence type="ECO:0000256" key="1">
    <source>
        <dbReference type="SAM" id="Phobius"/>
    </source>
</evidence>
<comment type="caution">
    <text evidence="3">The sequence shown here is derived from an EMBL/GenBank/DDBJ whole genome shotgun (WGS) entry which is preliminary data.</text>
</comment>
<dbReference type="PROSITE" id="PS50830">
    <property type="entry name" value="TNASE_3"/>
    <property type="match status" value="1"/>
</dbReference>
<feature type="transmembrane region" description="Helical" evidence="1">
    <location>
        <begin position="23"/>
        <end position="45"/>
    </location>
</feature>